<gene>
    <name evidence="5" type="ORF">IEI95_007175</name>
</gene>
<dbReference type="EMBL" id="JACXXJ020000003">
    <property type="protein sequence ID" value="MBF2714045.1"/>
    <property type="molecule type" value="Genomic_DNA"/>
</dbReference>
<evidence type="ECO:0000256" key="4">
    <source>
        <dbReference type="SAM" id="SignalP"/>
    </source>
</evidence>
<evidence type="ECO:0000313" key="5">
    <source>
        <dbReference type="EMBL" id="MBF2714045.1"/>
    </source>
</evidence>
<dbReference type="AlphaFoldDB" id="A0AAE2RC93"/>
<evidence type="ECO:0000313" key="6">
    <source>
        <dbReference type="Proteomes" id="UP000655037"/>
    </source>
</evidence>
<comment type="similarity">
    <text evidence="2">Belongs to the bacterial solute-binding protein 1 family.</text>
</comment>
<dbReference type="InterPro" id="IPR006059">
    <property type="entry name" value="SBP"/>
</dbReference>
<name>A0AAE2RC93_AGRVI</name>
<dbReference type="RefSeq" id="WP_194416209.1">
    <property type="nucleotide sequence ID" value="NZ_JACXXJ020000003.1"/>
</dbReference>
<dbReference type="Pfam" id="PF01547">
    <property type="entry name" value="SBP_bac_1"/>
    <property type="match status" value="1"/>
</dbReference>
<protein>
    <submittedName>
        <fullName evidence="5">Sugar ABC transporter substrate-binding protein</fullName>
    </submittedName>
</protein>
<feature type="signal peptide" evidence="4">
    <location>
        <begin position="1"/>
        <end position="36"/>
    </location>
</feature>
<dbReference type="GO" id="GO:0042597">
    <property type="term" value="C:periplasmic space"/>
    <property type="evidence" value="ECO:0007669"/>
    <property type="project" value="UniProtKB-SubCell"/>
</dbReference>
<dbReference type="InterPro" id="IPR050490">
    <property type="entry name" value="Bact_solute-bd_prot1"/>
</dbReference>
<reference evidence="5" key="1">
    <citation type="submission" date="2020-11" db="EMBL/GenBank/DDBJ databases">
        <title>Agrobacterium vitis strain K377 genome.</title>
        <authorList>
            <person name="Xi H."/>
        </authorList>
    </citation>
    <scope>NUCLEOTIDE SEQUENCE</scope>
    <source>
        <strain evidence="5">K377</strain>
    </source>
</reference>
<dbReference type="CDD" id="cd13585">
    <property type="entry name" value="PBP2_TMBP_like"/>
    <property type="match status" value="1"/>
</dbReference>
<organism evidence="5 6">
    <name type="scientific">Agrobacterium vitis</name>
    <name type="common">Rhizobium vitis</name>
    <dbReference type="NCBI Taxonomy" id="373"/>
    <lineage>
        <taxon>Bacteria</taxon>
        <taxon>Pseudomonadati</taxon>
        <taxon>Pseudomonadota</taxon>
        <taxon>Alphaproteobacteria</taxon>
        <taxon>Hyphomicrobiales</taxon>
        <taxon>Rhizobiaceae</taxon>
        <taxon>Rhizobium/Agrobacterium group</taxon>
        <taxon>Agrobacterium</taxon>
    </lineage>
</organism>
<accession>A0AAE2RC93</accession>
<feature type="chain" id="PRO_5042259787" evidence="4">
    <location>
        <begin position="37"/>
        <end position="450"/>
    </location>
</feature>
<dbReference type="Proteomes" id="UP000655037">
    <property type="component" value="Unassembled WGS sequence"/>
</dbReference>
<evidence type="ECO:0000256" key="2">
    <source>
        <dbReference type="ARBA" id="ARBA00008520"/>
    </source>
</evidence>
<evidence type="ECO:0000256" key="1">
    <source>
        <dbReference type="ARBA" id="ARBA00004418"/>
    </source>
</evidence>
<proteinExistence type="inferred from homology"/>
<dbReference type="Gene3D" id="3.40.190.10">
    <property type="entry name" value="Periplasmic binding protein-like II"/>
    <property type="match status" value="2"/>
</dbReference>
<sequence>MSITSKYIGSSSRLRASGRTVCAAAFLALGLSQAAAEEITIATVNNQDMVIMQELSSDWEQKTGNSINWLVLEENVLRQRVTTDISTDGGQFDVITLGSYEAPIWGKNGWLFPVDDLGADYDYADIFETVRKGLSTEGKLFALPFYAESSMTYYRRDLFEKAGITMPEQPTYAQIAEFAAKVHDPAKKVYGLCLRGKPGSGENMVPIMTSVNTHGGKWFDMEWKPQINTEAWHKAVNLYVDLLKKYGPPGVTSNGYNETRALFAGGNCGMWIDATVAAGYLFDPAESKVAATVGFTKAPIADVPNGAALQWAWALAIPKSSGKADVAKSFMAWATSKEYIRAVGEKKGWIVIPPGTRQSTYDLAEYQKVAPFANFVKDAILSADPTKPSKDPVPYTGITYASIPEYQSIGTEVGQQIAAALTGQQTVDQALVAGQSFTEKTMEQSGYLKK</sequence>
<dbReference type="SUPFAM" id="SSF53850">
    <property type="entry name" value="Periplasmic binding protein-like II"/>
    <property type="match status" value="1"/>
</dbReference>
<dbReference type="PANTHER" id="PTHR43649:SF12">
    <property type="entry name" value="DIACETYLCHITOBIOSE BINDING PROTEIN DASA"/>
    <property type="match status" value="1"/>
</dbReference>
<comment type="subcellular location">
    <subcellularLocation>
        <location evidence="1">Periplasm</location>
    </subcellularLocation>
</comment>
<evidence type="ECO:0000256" key="3">
    <source>
        <dbReference type="ARBA" id="ARBA00022764"/>
    </source>
</evidence>
<dbReference type="PANTHER" id="PTHR43649">
    <property type="entry name" value="ARABINOSE-BINDING PROTEIN-RELATED"/>
    <property type="match status" value="1"/>
</dbReference>
<comment type="caution">
    <text evidence="5">The sequence shown here is derived from an EMBL/GenBank/DDBJ whole genome shotgun (WGS) entry which is preliminary data.</text>
</comment>
<keyword evidence="4" id="KW-0732">Signal</keyword>
<keyword evidence="3" id="KW-0574">Periplasm</keyword>